<sequence>MYERLSVHQRITPMVNRYAVHALGAGGQEGALIAFAQQKRMALKEEITFYAGEDRSEPPLFAFKARTRLDVSAGHDVTGPGGEQIGWFTKQFRRSLTRSTWTLGCPALGLEAVGTERSQGVAIVRRIWNVVLEDVPGPWRFHFDFRTDDGVLVMSSERRRTLRDAYDVELPQLPGGERLDWRLGAAMAVALDALQSR</sequence>
<dbReference type="Proteomes" id="UP000295621">
    <property type="component" value="Unassembled WGS sequence"/>
</dbReference>
<comment type="caution">
    <text evidence="1">The sequence shown here is derived from an EMBL/GenBank/DDBJ whole genome shotgun (WGS) entry which is preliminary data.</text>
</comment>
<proteinExistence type="predicted"/>
<gene>
    <name evidence="1" type="ORF">E1212_14190</name>
</gene>
<evidence type="ECO:0000313" key="2">
    <source>
        <dbReference type="Proteomes" id="UP000295621"/>
    </source>
</evidence>
<dbReference type="RefSeq" id="WP_131983512.1">
    <property type="nucleotide sequence ID" value="NZ_SMKL01000028.1"/>
</dbReference>
<reference evidence="1 2" key="1">
    <citation type="submission" date="2019-02" db="EMBL/GenBank/DDBJ databases">
        <title>Draft genome sequences of novel Actinobacteria.</title>
        <authorList>
            <person name="Sahin N."/>
            <person name="Ay H."/>
            <person name="Saygin H."/>
        </authorList>
    </citation>
    <scope>NUCLEOTIDE SEQUENCE [LARGE SCALE GENOMIC DNA]</scope>
    <source>
        <strain evidence="1 2">KC603</strain>
    </source>
</reference>
<dbReference type="EMBL" id="SMKL01000028">
    <property type="protein sequence ID" value="TDC50708.1"/>
    <property type="molecule type" value="Genomic_DNA"/>
</dbReference>
<protein>
    <submittedName>
        <fullName evidence="1">Uncharacterized protein</fullName>
    </submittedName>
</protein>
<evidence type="ECO:0000313" key="1">
    <source>
        <dbReference type="EMBL" id="TDC50708.1"/>
    </source>
</evidence>
<dbReference type="OrthoDB" id="572274at2"/>
<name>A0A4R4RLX3_9ACTN</name>
<accession>A0A4R4RLX3</accession>
<keyword evidence="2" id="KW-1185">Reference proteome</keyword>
<dbReference type="AlphaFoldDB" id="A0A4R4RLX3"/>
<organism evidence="1 2">
    <name type="scientific">Jiangella ureilytica</name>
    <dbReference type="NCBI Taxonomy" id="2530374"/>
    <lineage>
        <taxon>Bacteria</taxon>
        <taxon>Bacillati</taxon>
        <taxon>Actinomycetota</taxon>
        <taxon>Actinomycetes</taxon>
        <taxon>Jiangellales</taxon>
        <taxon>Jiangellaceae</taxon>
        <taxon>Jiangella</taxon>
    </lineage>
</organism>